<dbReference type="GO" id="GO:0007200">
    <property type="term" value="P:phospholipase C-activating G protein-coupled receptor signaling pathway"/>
    <property type="evidence" value="ECO:0007669"/>
    <property type="project" value="TreeGrafter"/>
</dbReference>
<dbReference type="InterPro" id="IPR000276">
    <property type="entry name" value="GPCR_Rhodpsn"/>
</dbReference>
<dbReference type="Pfam" id="PF00001">
    <property type="entry name" value="7tm_1"/>
    <property type="match status" value="1"/>
</dbReference>
<evidence type="ECO:0000313" key="12">
    <source>
        <dbReference type="Ensembl" id="ENSCSRP00000011556.1"/>
    </source>
</evidence>
<reference evidence="12" key="2">
    <citation type="submission" date="2025-09" db="UniProtKB">
        <authorList>
            <consortium name="Ensembl"/>
        </authorList>
    </citation>
    <scope>IDENTIFICATION</scope>
</reference>
<evidence type="ECO:0000313" key="13">
    <source>
        <dbReference type="Proteomes" id="UP000694403"/>
    </source>
</evidence>
<keyword evidence="13" id="KW-1185">Reference proteome</keyword>
<evidence type="ECO:0000259" key="11">
    <source>
        <dbReference type="PROSITE" id="PS50262"/>
    </source>
</evidence>
<evidence type="ECO:0000256" key="5">
    <source>
        <dbReference type="ARBA" id="ARBA00023136"/>
    </source>
</evidence>
<evidence type="ECO:0000256" key="3">
    <source>
        <dbReference type="ARBA" id="ARBA00022989"/>
    </source>
</evidence>
<keyword evidence="5 10" id="KW-0472">Membrane</keyword>
<feature type="transmembrane region" description="Helical" evidence="10">
    <location>
        <begin position="319"/>
        <end position="342"/>
    </location>
</feature>
<dbReference type="OrthoDB" id="6069656at2759"/>
<evidence type="ECO:0000256" key="6">
    <source>
        <dbReference type="ARBA" id="ARBA00023170"/>
    </source>
</evidence>
<feature type="transmembrane region" description="Helical" evidence="10">
    <location>
        <begin position="118"/>
        <end position="141"/>
    </location>
</feature>
<reference evidence="12" key="1">
    <citation type="submission" date="2025-08" db="UniProtKB">
        <authorList>
            <consortium name="Ensembl"/>
        </authorList>
    </citation>
    <scope>IDENTIFICATION</scope>
</reference>
<feature type="domain" description="G-protein coupled receptors family 1 profile" evidence="11">
    <location>
        <begin position="97"/>
        <end position="339"/>
    </location>
</feature>
<feature type="transmembrane region" description="Helical" evidence="10">
    <location>
        <begin position="235"/>
        <end position="263"/>
    </location>
</feature>
<dbReference type="GO" id="GO:0005886">
    <property type="term" value="C:plasma membrane"/>
    <property type="evidence" value="ECO:0007669"/>
    <property type="project" value="TreeGrafter"/>
</dbReference>
<keyword evidence="4 9" id="KW-0297">G-protein coupled receptor</keyword>
<feature type="transmembrane region" description="Helical" evidence="10">
    <location>
        <begin position="195"/>
        <end position="215"/>
    </location>
</feature>
<dbReference type="PANTHER" id="PTHR24232:SF112">
    <property type="entry name" value="LYSOPHOSPHATIDIC ACID RECEPTOR 6-LIKE"/>
    <property type="match status" value="1"/>
</dbReference>
<dbReference type="GO" id="GO:0004930">
    <property type="term" value="F:G protein-coupled receptor activity"/>
    <property type="evidence" value="ECO:0007669"/>
    <property type="project" value="UniProtKB-KW"/>
</dbReference>
<evidence type="ECO:0000256" key="2">
    <source>
        <dbReference type="ARBA" id="ARBA00022692"/>
    </source>
</evidence>
<name>A0A8C3XN34_CHESE</name>
<dbReference type="CDD" id="cd14982">
    <property type="entry name" value="7tmA_purinoceptor-like"/>
    <property type="match status" value="1"/>
</dbReference>
<feature type="transmembrane region" description="Helical" evidence="10">
    <location>
        <begin position="153"/>
        <end position="174"/>
    </location>
</feature>
<proteinExistence type="inferred from homology"/>
<dbReference type="PRINTS" id="PR01157">
    <property type="entry name" value="P2YPURNOCPTR"/>
</dbReference>
<organism evidence="12 13">
    <name type="scientific">Chelydra serpentina</name>
    <name type="common">Snapping turtle</name>
    <name type="synonym">Testudo serpentina</name>
    <dbReference type="NCBI Taxonomy" id="8475"/>
    <lineage>
        <taxon>Eukaryota</taxon>
        <taxon>Metazoa</taxon>
        <taxon>Chordata</taxon>
        <taxon>Craniata</taxon>
        <taxon>Vertebrata</taxon>
        <taxon>Euteleostomi</taxon>
        <taxon>Archelosauria</taxon>
        <taxon>Testudinata</taxon>
        <taxon>Testudines</taxon>
        <taxon>Cryptodira</taxon>
        <taxon>Durocryptodira</taxon>
        <taxon>Americhelydia</taxon>
        <taxon>Chelydroidea</taxon>
        <taxon>Chelydridae</taxon>
        <taxon>Chelydra</taxon>
    </lineage>
</organism>
<keyword evidence="6 9" id="KW-0675">Receptor</keyword>
<keyword evidence="7" id="KW-0325">Glycoprotein</keyword>
<keyword evidence="8 9" id="KW-0807">Transducer</keyword>
<feature type="transmembrane region" description="Helical" evidence="10">
    <location>
        <begin position="84"/>
        <end position="106"/>
    </location>
</feature>
<evidence type="ECO:0000256" key="1">
    <source>
        <dbReference type="ARBA" id="ARBA00004141"/>
    </source>
</evidence>
<accession>A0A8C3XN34</accession>
<evidence type="ECO:0000256" key="8">
    <source>
        <dbReference type="ARBA" id="ARBA00023224"/>
    </source>
</evidence>
<keyword evidence="3 10" id="KW-1133">Transmembrane helix</keyword>
<dbReference type="PRINTS" id="PR00237">
    <property type="entry name" value="GPCRRHODOPSN"/>
</dbReference>
<comment type="subcellular location">
    <subcellularLocation>
        <location evidence="1">Membrane</location>
        <topology evidence="1">Multi-pass membrane protein</topology>
    </subcellularLocation>
</comment>
<dbReference type="InterPro" id="IPR017452">
    <property type="entry name" value="GPCR_Rhodpsn_7TM"/>
</dbReference>
<dbReference type="Ensembl" id="ENSCSRT00000011991.1">
    <property type="protein sequence ID" value="ENSCSRP00000011556.1"/>
    <property type="gene ID" value="ENSCSRG00000008641.1"/>
</dbReference>
<evidence type="ECO:0000256" key="4">
    <source>
        <dbReference type="ARBA" id="ARBA00023040"/>
    </source>
</evidence>
<evidence type="ECO:0000256" key="9">
    <source>
        <dbReference type="RuleBase" id="RU000688"/>
    </source>
</evidence>
<dbReference type="PROSITE" id="PS00237">
    <property type="entry name" value="G_PROTEIN_RECEP_F1_1"/>
    <property type="match status" value="1"/>
</dbReference>
<dbReference type="AlphaFoldDB" id="A0A8C3XN34"/>
<dbReference type="GO" id="GO:0035025">
    <property type="term" value="P:positive regulation of Rho protein signal transduction"/>
    <property type="evidence" value="ECO:0007669"/>
    <property type="project" value="TreeGrafter"/>
</dbReference>
<dbReference type="Proteomes" id="UP000694403">
    <property type="component" value="Unplaced"/>
</dbReference>
<comment type="similarity">
    <text evidence="9">Belongs to the G-protein coupled receptor 1 family.</text>
</comment>
<protein>
    <recommendedName>
        <fullName evidence="11">G-protein coupled receptors family 1 profile domain-containing protein</fullName>
    </recommendedName>
</protein>
<evidence type="ECO:0000256" key="7">
    <source>
        <dbReference type="ARBA" id="ARBA00023180"/>
    </source>
</evidence>
<dbReference type="PANTHER" id="PTHR24232">
    <property type="entry name" value="G-PROTEIN COUPLED RECEPTOR"/>
    <property type="match status" value="1"/>
</dbReference>
<dbReference type="Gene3D" id="1.20.1070.10">
    <property type="entry name" value="Rhodopsin 7-helix transmembrane proteins"/>
    <property type="match status" value="1"/>
</dbReference>
<evidence type="ECO:0000256" key="10">
    <source>
        <dbReference type="SAM" id="Phobius"/>
    </source>
</evidence>
<keyword evidence="2 9" id="KW-0812">Transmembrane</keyword>
<sequence length="404" mass="44814">MPGCCRCGRQDGPRFRSSLVLPKDLCPRRTGGAWRDRGSGARWGRCFPDPRGNSAPACPSRALERPVAMASNCSNSSSADPVFVGLYALIFTLGLVLNLAALYIFFRCSSFRSLTTVYMKNLAASDLLLVVSLPVRIYYYSRRPCLSDRVCEITGLLLLVNMYGSIFLLTCISWDRCMAVCFPMHPRVKALRKQAKYICLGVWLLSCAGTVPTYFAQPREGNPMEHCFDNKPMYITVRSVSSAMALCFALPLLVMVVCSWALLRAIQRSAAAQMELVNSAKIRSMIVANVTIFLGCFLPFHLVLICYQVEALRGDALDFSYRCTLLVASANAALDPLAYYFATETFQRMVVMDNLLKAWGLHSDSAEGQSRSQTALRQCIYLQNIMTVPNSTPLVGSPSREPRS</sequence>
<dbReference type="Ensembl" id="ENSCSRT00000012016.1">
    <property type="protein sequence ID" value="ENSCSRP00000011578.1"/>
    <property type="gene ID" value="ENSCSRG00000008659.1"/>
</dbReference>
<feature type="transmembrane region" description="Helical" evidence="10">
    <location>
        <begin position="284"/>
        <end position="307"/>
    </location>
</feature>
<dbReference type="PROSITE" id="PS50262">
    <property type="entry name" value="G_PROTEIN_RECEP_F1_2"/>
    <property type="match status" value="1"/>
</dbReference>
<dbReference type="SUPFAM" id="SSF81321">
    <property type="entry name" value="Family A G protein-coupled receptor-like"/>
    <property type="match status" value="1"/>
</dbReference>